<feature type="region of interest" description="Disordered" evidence="1">
    <location>
        <begin position="179"/>
        <end position="226"/>
    </location>
</feature>
<protein>
    <submittedName>
        <fullName evidence="2">Uncharacterized protein</fullName>
    </submittedName>
</protein>
<dbReference type="EMBL" id="JAGPXF010000002">
    <property type="protein sequence ID" value="KAH7256282.1"/>
    <property type="molecule type" value="Genomic_DNA"/>
</dbReference>
<dbReference type="Proteomes" id="UP000813427">
    <property type="component" value="Unassembled WGS sequence"/>
</dbReference>
<organism evidence="2 3">
    <name type="scientific">Fusarium tricinctum</name>
    <dbReference type="NCBI Taxonomy" id="61284"/>
    <lineage>
        <taxon>Eukaryota</taxon>
        <taxon>Fungi</taxon>
        <taxon>Dikarya</taxon>
        <taxon>Ascomycota</taxon>
        <taxon>Pezizomycotina</taxon>
        <taxon>Sordariomycetes</taxon>
        <taxon>Hypocreomycetidae</taxon>
        <taxon>Hypocreales</taxon>
        <taxon>Nectriaceae</taxon>
        <taxon>Fusarium</taxon>
        <taxon>Fusarium tricinctum species complex</taxon>
    </lineage>
</organism>
<accession>A0A8K0WG08</accession>
<dbReference type="AlphaFoldDB" id="A0A8K0WG08"/>
<comment type="caution">
    <text evidence="2">The sequence shown here is derived from an EMBL/GenBank/DDBJ whole genome shotgun (WGS) entry which is preliminary data.</text>
</comment>
<proteinExistence type="predicted"/>
<reference evidence="2" key="1">
    <citation type="journal article" date="2021" name="Nat. Commun.">
        <title>Genetic determinants of endophytism in the Arabidopsis root mycobiome.</title>
        <authorList>
            <person name="Mesny F."/>
            <person name="Miyauchi S."/>
            <person name="Thiergart T."/>
            <person name="Pickel B."/>
            <person name="Atanasova L."/>
            <person name="Karlsson M."/>
            <person name="Huettel B."/>
            <person name="Barry K.W."/>
            <person name="Haridas S."/>
            <person name="Chen C."/>
            <person name="Bauer D."/>
            <person name="Andreopoulos W."/>
            <person name="Pangilinan J."/>
            <person name="LaButti K."/>
            <person name="Riley R."/>
            <person name="Lipzen A."/>
            <person name="Clum A."/>
            <person name="Drula E."/>
            <person name="Henrissat B."/>
            <person name="Kohler A."/>
            <person name="Grigoriev I.V."/>
            <person name="Martin F.M."/>
            <person name="Hacquard S."/>
        </authorList>
    </citation>
    <scope>NUCLEOTIDE SEQUENCE</scope>
    <source>
        <strain evidence="2">MPI-SDFR-AT-0068</strain>
    </source>
</reference>
<feature type="compositionally biased region" description="Basic and acidic residues" evidence="1">
    <location>
        <begin position="7"/>
        <end position="16"/>
    </location>
</feature>
<evidence type="ECO:0000256" key="1">
    <source>
        <dbReference type="SAM" id="MobiDB-lite"/>
    </source>
</evidence>
<keyword evidence="3" id="KW-1185">Reference proteome</keyword>
<feature type="region of interest" description="Disordered" evidence="1">
    <location>
        <begin position="1"/>
        <end position="21"/>
    </location>
</feature>
<gene>
    <name evidence="2" type="ORF">BKA59DRAFT_521601</name>
</gene>
<feature type="compositionally biased region" description="Basic residues" evidence="1">
    <location>
        <begin position="212"/>
        <end position="226"/>
    </location>
</feature>
<dbReference type="OrthoDB" id="3445416at2759"/>
<sequence length="226" mass="26468">MSRFFRRSKEPRRSSDDDYDKMQYWTPQGVLPAKTVEQQAREVVDYQANTNKALYPHIYRNEEGIVETRQNFQSYELGYEPDRKELYEVPVNSRLDLSKKPAKASSIKLQERCHPNDRGRVVCNPVNDPGTYRGVVVADCDTGRNYGVAGVVYHPEGSTRRLDRAPIEPLDREGRQYLRRFADDSADPSRVTTWPPRDEDAQDLETYEDRYKKVRRPRPTQQPKKR</sequence>
<name>A0A8K0WG08_9HYPO</name>
<evidence type="ECO:0000313" key="3">
    <source>
        <dbReference type="Proteomes" id="UP000813427"/>
    </source>
</evidence>
<evidence type="ECO:0000313" key="2">
    <source>
        <dbReference type="EMBL" id="KAH7256282.1"/>
    </source>
</evidence>